<dbReference type="GO" id="GO:0070847">
    <property type="term" value="C:core mediator complex"/>
    <property type="evidence" value="ECO:0007669"/>
    <property type="project" value="TreeGrafter"/>
</dbReference>
<keyword evidence="3" id="KW-1185">Reference proteome</keyword>
<dbReference type="GO" id="GO:0016592">
    <property type="term" value="C:mediator complex"/>
    <property type="evidence" value="ECO:0007669"/>
    <property type="project" value="InterPro"/>
</dbReference>
<dbReference type="EMBL" id="JABEZV010000004">
    <property type="protein sequence ID" value="MBA0710081.1"/>
    <property type="molecule type" value="Genomic_DNA"/>
</dbReference>
<reference evidence="2 3" key="1">
    <citation type="journal article" date="2019" name="Genome Biol. Evol.">
        <title>Insights into the evolution of the New World diploid cottons (Gossypium, subgenus Houzingenia) based on genome sequencing.</title>
        <authorList>
            <person name="Grover C.E."/>
            <person name="Arick M.A. 2nd"/>
            <person name="Thrash A."/>
            <person name="Conover J.L."/>
            <person name="Sanders W.S."/>
            <person name="Peterson D.G."/>
            <person name="Frelichowski J.E."/>
            <person name="Scheffler J.A."/>
            <person name="Scheffler B.E."/>
            <person name="Wendel J.F."/>
        </authorList>
    </citation>
    <scope>NUCLEOTIDE SEQUENCE [LARGE SCALE GENOMIC DNA]</scope>
    <source>
        <strain evidence="2">4</strain>
        <tissue evidence="2">Leaf</tissue>
    </source>
</reference>
<sequence length="578" mass="61473">PAPGVSGPSGVISSVPKQPGYSPLQGLLPSSSTTNVNQAAAAVPAGNTASASASSIGNHSIHGAAMLAAGRGGPGIVPSSLLPIDVSVVLRGPYWIRIIYRKRFAVDMRCFAGDQVWLQPATPPSTPPRGGSYVGGSLPCPQFRPFIMEHVAQELNGLDSSFTSGQQTVGPANSNNPNLSSGPQLSANGSRVNHPTSAAMSRAANQVAGLNRVGNSLPGSPNLAVVSSGLPIRRPPGSGVPAHVRGELNTAIIGLGDDGGYGGGWVPVVALKKVLRGILKYLGVLWLFAQLPELLKEILGSILKDNEGALLNLDQEQPALRFFVGGYVFAVSVHRVQLLLQVLSVKRFHHQQQQQQQQNNANSQEELTQSEISEICDYFSRRVASEPYDASRVASFITLLTLPISVLREFLKLIAWKKGLALTQSGDIAPAQKPRIELCLENHTGVNVGDASESSSATKSNIHYDRPHNSVDFALTVVLDPALIPHINTAGGAAWLPYCVSVRLRYSFGENPNVSFLGMEGSHGGRACWLRLDEWEKCKQRVARTVEVSGSSPADATQGRLRIVADNVQRALICAFKD</sequence>
<evidence type="ECO:0000313" key="3">
    <source>
        <dbReference type="Proteomes" id="UP000593574"/>
    </source>
</evidence>
<gene>
    <name evidence="2" type="ORF">Golax_025077</name>
</gene>
<comment type="caution">
    <text evidence="2">The sequence shown here is derived from an EMBL/GenBank/DDBJ whole genome shotgun (WGS) entry which is preliminary data.</text>
</comment>
<evidence type="ECO:0000313" key="2">
    <source>
        <dbReference type="EMBL" id="MBA0710081.1"/>
    </source>
</evidence>
<dbReference type="GO" id="GO:0003712">
    <property type="term" value="F:transcription coregulator activity"/>
    <property type="evidence" value="ECO:0007669"/>
    <property type="project" value="InterPro"/>
</dbReference>
<proteinExistence type="predicted"/>
<dbReference type="PANTHER" id="PTHR12809">
    <property type="entry name" value="MEDIATOR COMPLEX SUBUNIT"/>
    <property type="match status" value="1"/>
</dbReference>
<feature type="region of interest" description="Disordered" evidence="1">
    <location>
        <begin position="160"/>
        <end position="195"/>
    </location>
</feature>
<protein>
    <recommendedName>
        <fullName evidence="4">Mediator of RNA polymerase II transcription subunit 14</fullName>
    </recommendedName>
</protein>
<organism evidence="2 3">
    <name type="scientific">Gossypium laxum</name>
    <dbReference type="NCBI Taxonomy" id="34288"/>
    <lineage>
        <taxon>Eukaryota</taxon>
        <taxon>Viridiplantae</taxon>
        <taxon>Streptophyta</taxon>
        <taxon>Embryophyta</taxon>
        <taxon>Tracheophyta</taxon>
        <taxon>Spermatophyta</taxon>
        <taxon>Magnoliopsida</taxon>
        <taxon>eudicotyledons</taxon>
        <taxon>Gunneridae</taxon>
        <taxon>Pentapetalae</taxon>
        <taxon>rosids</taxon>
        <taxon>malvids</taxon>
        <taxon>Malvales</taxon>
        <taxon>Malvaceae</taxon>
        <taxon>Malvoideae</taxon>
        <taxon>Gossypium</taxon>
    </lineage>
</organism>
<evidence type="ECO:0000256" key="1">
    <source>
        <dbReference type="SAM" id="MobiDB-lite"/>
    </source>
</evidence>
<dbReference type="PANTHER" id="PTHR12809:SF2">
    <property type="entry name" value="MEDIATOR OF RNA POLYMERASE II TRANSCRIPTION SUBUNIT 14"/>
    <property type="match status" value="1"/>
</dbReference>
<dbReference type="Proteomes" id="UP000593574">
    <property type="component" value="Unassembled WGS sequence"/>
</dbReference>
<dbReference type="AlphaFoldDB" id="A0A7J8ZE89"/>
<feature type="non-terminal residue" evidence="2">
    <location>
        <position position="578"/>
    </location>
</feature>
<evidence type="ECO:0008006" key="4">
    <source>
        <dbReference type="Google" id="ProtNLM"/>
    </source>
</evidence>
<dbReference type="InterPro" id="IPR013947">
    <property type="entry name" value="Mediator_Med14"/>
</dbReference>
<name>A0A7J8ZE89_9ROSI</name>
<accession>A0A7J8ZE89</accession>
<dbReference type="GO" id="GO:0006357">
    <property type="term" value="P:regulation of transcription by RNA polymerase II"/>
    <property type="evidence" value="ECO:0007669"/>
    <property type="project" value="InterPro"/>
</dbReference>